<keyword evidence="4" id="KW-0496">Mitochondrion</keyword>
<feature type="domain" description="NADH:ubiquinone oxidoreductase intermediate-associated protein 30" evidence="10">
    <location>
        <begin position="180"/>
        <end position="353"/>
    </location>
</feature>
<dbReference type="GO" id="GO:0051082">
    <property type="term" value="F:unfolded protein binding"/>
    <property type="evidence" value="ECO:0007669"/>
    <property type="project" value="TreeGrafter"/>
</dbReference>
<evidence type="ECO:0000256" key="7">
    <source>
        <dbReference type="ARBA" id="ARBA00031882"/>
    </source>
</evidence>
<dbReference type="GO" id="GO:0051131">
    <property type="term" value="P:chaperone-mediated protein complex assembly"/>
    <property type="evidence" value="ECO:0007669"/>
    <property type="project" value="Ensembl"/>
</dbReference>
<dbReference type="EMBL" id="JH170984">
    <property type="protein sequence ID" value="EHB10327.1"/>
    <property type="molecule type" value="Genomic_DNA"/>
</dbReference>
<dbReference type="InterPro" id="IPR039131">
    <property type="entry name" value="NDUFAF1"/>
</dbReference>
<evidence type="ECO:0000256" key="6">
    <source>
        <dbReference type="ARBA" id="ARBA00029396"/>
    </source>
</evidence>
<feature type="region of interest" description="Disordered" evidence="9">
    <location>
        <begin position="1"/>
        <end position="21"/>
    </location>
</feature>
<dbReference type="SUPFAM" id="SSF49785">
    <property type="entry name" value="Galactose-binding domain-like"/>
    <property type="match status" value="1"/>
</dbReference>
<evidence type="ECO:0000259" key="10">
    <source>
        <dbReference type="Pfam" id="PF08547"/>
    </source>
</evidence>
<dbReference type="AlphaFoldDB" id="G5BM13"/>
<evidence type="ECO:0000256" key="1">
    <source>
        <dbReference type="ARBA" id="ARBA00004173"/>
    </source>
</evidence>
<dbReference type="GO" id="GO:0005829">
    <property type="term" value="C:cytosol"/>
    <property type="evidence" value="ECO:0007669"/>
    <property type="project" value="Ensembl"/>
</dbReference>
<dbReference type="Proteomes" id="UP000006813">
    <property type="component" value="Unassembled WGS sequence"/>
</dbReference>
<dbReference type="eggNOG" id="KOG2435">
    <property type="taxonomic scope" value="Eukaryota"/>
</dbReference>
<dbReference type="STRING" id="10181.G5BM13"/>
<dbReference type="InParanoid" id="G5BM13"/>
<evidence type="ECO:0000256" key="5">
    <source>
        <dbReference type="ARBA" id="ARBA00023186"/>
    </source>
</evidence>
<dbReference type="PANTHER" id="PTHR13194">
    <property type="entry name" value="COMPLEX I INTERMEDIATE-ASSOCIATED PROTEIN 30"/>
    <property type="match status" value="1"/>
</dbReference>
<evidence type="ECO:0000313" key="12">
    <source>
        <dbReference type="Proteomes" id="UP000006813"/>
    </source>
</evidence>
<protein>
    <recommendedName>
        <fullName evidence="3">Complex I intermediate-associated protein 30, mitochondrial</fullName>
    </recommendedName>
    <alternativeName>
        <fullName evidence="7">NADH dehydrogenase [ubiquinone] 1 alpha subcomplex assembly factor 1</fullName>
    </alternativeName>
</protein>
<sequence>MALHRNSGGPGGKEQRTRRKLPLAQGKVELGYLLKLPSVGTREKFTLCPFLSMALVWKFLSGSLVLKKCLESHKTLLPFPGLCTANYCSGSLQKPGATSGRASQQGKPKEDLQGHEQTQTEVALDIPSSEERPEMDFDKAIRDEVKNHFRLLKNELVNYWIGPEGRPLHNILLEQTRVVWQFRGREDLDKWIVTSDKMIGGRSEVFLKMGKNNQSALLYGTLSTEAPRDGESSQSGYCAMRSRVLRGAFERRQSYNWSQYNSLYLRIRGDGRPWMVNLQEQVEFIQSKDWMYSYFMYTRGGPYWQEVKIPFSKFFFSNKGRIRDGQHQLMVDKISSIGFTLADKVDGPFFLEIDFIGVFTDPAHTEEFAYENSPVLNPRLFH</sequence>
<comment type="function">
    <text evidence="6">As part of the MCIA complex, involved in the assembly of the mitochondrial complex I.</text>
</comment>
<gene>
    <name evidence="11" type="ORF">GW7_18735</name>
</gene>
<dbReference type="PANTHER" id="PTHR13194:SF18">
    <property type="entry name" value="COMPLEX I INTERMEDIATE-ASSOCIATED PROTEIN 30, MITOCHONDRIAL"/>
    <property type="match status" value="1"/>
</dbReference>
<dbReference type="GO" id="GO:0006120">
    <property type="term" value="P:mitochondrial electron transport, NADH to ubiquinone"/>
    <property type="evidence" value="ECO:0007669"/>
    <property type="project" value="TreeGrafter"/>
</dbReference>
<dbReference type="InterPro" id="IPR008979">
    <property type="entry name" value="Galactose-bd-like_sf"/>
</dbReference>
<dbReference type="GO" id="GO:0005739">
    <property type="term" value="C:mitochondrion"/>
    <property type="evidence" value="ECO:0007669"/>
    <property type="project" value="UniProtKB-SubCell"/>
</dbReference>
<proteinExistence type="inferred from homology"/>
<reference evidence="11 12" key="1">
    <citation type="journal article" date="2011" name="Nature">
        <title>Genome sequencing reveals insights into physiology and longevity of the naked mole rat.</title>
        <authorList>
            <person name="Kim E.B."/>
            <person name="Fang X."/>
            <person name="Fushan A.A."/>
            <person name="Huang Z."/>
            <person name="Lobanov A.V."/>
            <person name="Han L."/>
            <person name="Marino S.M."/>
            <person name="Sun X."/>
            <person name="Turanov A.A."/>
            <person name="Yang P."/>
            <person name="Yim S.H."/>
            <person name="Zhao X."/>
            <person name="Kasaikina M.V."/>
            <person name="Stoletzki N."/>
            <person name="Peng C."/>
            <person name="Polak P."/>
            <person name="Xiong Z."/>
            <person name="Kiezun A."/>
            <person name="Zhu Y."/>
            <person name="Chen Y."/>
            <person name="Kryukov G.V."/>
            <person name="Zhang Q."/>
            <person name="Peshkin L."/>
            <person name="Yang L."/>
            <person name="Bronson R.T."/>
            <person name="Buffenstein R."/>
            <person name="Wang B."/>
            <person name="Han C."/>
            <person name="Li Q."/>
            <person name="Chen L."/>
            <person name="Zhao W."/>
            <person name="Sunyaev S.R."/>
            <person name="Park T.J."/>
            <person name="Zhang G."/>
            <person name="Wang J."/>
            <person name="Gladyshev V.N."/>
        </authorList>
    </citation>
    <scope>NUCLEOTIDE SEQUENCE [LARGE SCALE GENOMIC DNA]</scope>
</reference>
<dbReference type="InterPro" id="IPR013857">
    <property type="entry name" value="NADH-UbQ_OxRdtase-assoc_prot30"/>
</dbReference>
<accession>G5BM13</accession>
<evidence type="ECO:0000256" key="9">
    <source>
        <dbReference type="SAM" id="MobiDB-lite"/>
    </source>
</evidence>
<dbReference type="FunCoup" id="G5BM13">
    <property type="interactions" value="1308"/>
</dbReference>
<organism evidence="11 12">
    <name type="scientific">Heterocephalus glaber</name>
    <name type="common">Naked mole rat</name>
    <dbReference type="NCBI Taxonomy" id="10181"/>
    <lineage>
        <taxon>Eukaryota</taxon>
        <taxon>Metazoa</taxon>
        <taxon>Chordata</taxon>
        <taxon>Craniata</taxon>
        <taxon>Vertebrata</taxon>
        <taxon>Euteleostomi</taxon>
        <taxon>Mammalia</taxon>
        <taxon>Eutheria</taxon>
        <taxon>Euarchontoglires</taxon>
        <taxon>Glires</taxon>
        <taxon>Rodentia</taxon>
        <taxon>Hystricomorpha</taxon>
        <taxon>Bathyergidae</taxon>
        <taxon>Heterocephalus</taxon>
    </lineage>
</organism>
<keyword evidence="5" id="KW-0143">Chaperone</keyword>
<name>G5BM13_HETGA</name>
<evidence type="ECO:0000313" key="11">
    <source>
        <dbReference type="EMBL" id="EHB10327.1"/>
    </source>
</evidence>
<feature type="region of interest" description="Disordered" evidence="9">
    <location>
        <begin position="94"/>
        <end position="131"/>
    </location>
</feature>
<evidence type="ECO:0000256" key="3">
    <source>
        <dbReference type="ARBA" id="ARBA00020004"/>
    </source>
</evidence>
<comment type="similarity">
    <text evidence="2">Belongs to the CIA30 family.</text>
</comment>
<evidence type="ECO:0000256" key="2">
    <source>
        <dbReference type="ARBA" id="ARBA00007884"/>
    </source>
</evidence>
<dbReference type="Pfam" id="PF08547">
    <property type="entry name" value="CIA30"/>
    <property type="match status" value="1"/>
</dbReference>
<evidence type="ECO:0000256" key="8">
    <source>
        <dbReference type="ARBA" id="ARBA00047124"/>
    </source>
</evidence>
<comment type="subunit">
    <text evidence="8">Part of the mitochondrial complex I assembly/MCIA complex that comprises at least the core subunits TMEM126B, NDUFAF1, ECSIT and ACAD9 and complement subunits such as COA1 and TMEM186. Interacts with ECSIT. Interacts with ACAD9. At early stages of complex I assembly, it is found in intermediate subcomplexes that contain different subunits including NDUFB6, NDUFA6, NDUFA9, NDUFS3, NDUFS7, ND1, ND2 and ND3. Interacts with TMEM70 and TMEM242.</text>
</comment>
<evidence type="ECO:0000256" key="4">
    <source>
        <dbReference type="ARBA" id="ARBA00023128"/>
    </source>
</evidence>
<comment type="subcellular location">
    <subcellularLocation>
        <location evidence="1">Mitochondrion</location>
    </subcellularLocation>
</comment>
<dbReference type="GO" id="GO:0032981">
    <property type="term" value="P:mitochondrial respiratory chain complex I assembly"/>
    <property type="evidence" value="ECO:0007669"/>
    <property type="project" value="Ensembl"/>
</dbReference>